<feature type="compositionally biased region" description="Polar residues" evidence="5">
    <location>
        <begin position="737"/>
        <end position="756"/>
    </location>
</feature>
<dbReference type="GeneID" id="120053669"/>
<dbReference type="PROSITE" id="PS50897">
    <property type="entry name" value="CTLH"/>
    <property type="match status" value="1"/>
</dbReference>
<dbReference type="PANTHER" id="PTHR19863">
    <property type="entry name" value="NEMITIN (NEURONAL ENRICHED MAP INTERACTING PROTEIN) HOMOLOG"/>
    <property type="match status" value="1"/>
</dbReference>
<evidence type="ECO:0000256" key="2">
    <source>
        <dbReference type="ARBA" id="ARBA00022737"/>
    </source>
</evidence>
<name>A0A8U1EMW4_SALNM</name>
<gene>
    <name evidence="8" type="primary">LOC120053669</name>
</gene>
<dbReference type="PANTHER" id="PTHR19863:SF5">
    <property type="entry name" value="WD REPEAT-CONTAINING PROTEIN 47"/>
    <property type="match status" value="1"/>
</dbReference>
<dbReference type="CDD" id="cd00200">
    <property type="entry name" value="WD40"/>
    <property type="match status" value="1"/>
</dbReference>
<dbReference type="InterPro" id="IPR040067">
    <property type="entry name" value="WDR47"/>
</dbReference>
<feature type="repeat" description="WD" evidence="3">
    <location>
        <begin position="862"/>
        <end position="892"/>
    </location>
</feature>
<dbReference type="Gene3D" id="2.130.10.10">
    <property type="entry name" value="YVTN repeat-like/Quinoprotein amine dehydrogenase"/>
    <property type="match status" value="2"/>
</dbReference>
<feature type="repeat" description="WD" evidence="3">
    <location>
        <begin position="1089"/>
        <end position="1120"/>
    </location>
</feature>
<dbReference type="PROSITE" id="PS50294">
    <property type="entry name" value="WD_REPEATS_REGION"/>
    <property type="match status" value="2"/>
</dbReference>
<evidence type="ECO:0000313" key="8">
    <source>
        <dbReference type="RefSeq" id="XP_038856770.1"/>
    </source>
</evidence>
<evidence type="ECO:0000256" key="3">
    <source>
        <dbReference type="PROSITE-ProRule" id="PRU00221"/>
    </source>
</evidence>
<dbReference type="InterPro" id="IPR057749">
    <property type="entry name" value="WDR47_COR"/>
</dbReference>
<dbReference type="SMART" id="SM00320">
    <property type="entry name" value="WD40"/>
    <property type="match status" value="7"/>
</dbReference>
<dbReference type="Proteomes" id="UP000808372">
    <property type="component" value="Chromosome 9"/>
</dbReference>
<dbReference type="KEGG" id="snh:120053669"/>
<keyword evidence="4" id="KW-0175">Coiled coil</keyword>
<dbReference type="InterPro" id="IPR015943">
    <property type="entry name" value="WD40/YVTN_repeat-like_dom_sf"/>
</dbReference>
<dbReference type="PROSITE" id="PS50082">
    <property type="entry name" value="WD_REPEATS_2"/>
    <property type="match status" value="5"/>
</dbReference>
<sequence length="1124" mass="122589">MTAEETINIKEVEVIKLMLDFLNSRKLHISMLALEKESGVINGLYSDDMLFLRQLILDGQWEEVLQFIQPLEGMDKFDKKRFRYIVLKQKFLEALCVNNAMSAADDPQNLELSMQEAVRCLHSLEVFCPSKEDYSKLCLLLTLPCLTQHAEFKDWNPSTARVHCFEEACAMVAEFIPADRKLSEAGFRASGNRLFQLLIKGVLYECCVEFCQSKATGEEITEDEVLLDVDMLCGNGCDELDLSLLSWLQNLSPGAFSCAFQQKTLAIHVDRLVKPTKAGHADLLTPLISRLSPCPSSPLQRPQSADTYMSRSLNPVLDGLSHGLAAQAQNKRGTEGSVRPALSQSMVENNVHQLDDDSPERPLRRPFGIVSRPFGIVSRPFGIVSRPFGIVSRPSGIASRPSGIASRPSGIASRTFGIVSRPSGIVSRPFGIVSRPFGIVSRPFGIVSRPSGIASRPSGIASRTFGIVSRPSGIVSRPFGIVSRPFGIVSRPSGIVSRPSGIVSRPFGIVSRPFGIVSRPSGIVSRPSGIVSRPFGIVSRPSGIVSRPSGIVSRPFGIVSRPFGIVSRPFGIVSRPSGIVSRPSGIASRTFGIVSRPSGIVSRPSGIASRPFGIVSHPSGIASRTFGIVSRLSHRFWFWPPVDQMSCVPLWPPGRTHGSEQVQEYYRQKKRVQQHLEQKQQQRQLYQQMLLEGGVHTQEGPDAQHNLTEKFLNRSIQKLEEMNVGMDNVGEEGVQSVSQQCNGTPGPNSSTQTQETGHLKDKPGGISSTPLMAGSQGMPSFDESPVVLNWGVFQDKKSKAQFVAVNSLEDTQALRAVAFHPTGALYAVGSNSKTLRVCAYPDTLNTSGSGPVKQPVVRFRRNKHHKGSIYCVAWSHCGQLLATGSNDKYVKVLPFNAETCNATGPDLEFSMHDGTIRDLAFMEGPESGGSILISAGAGDCNIYTTDCQRGQGLHALSGHTGHILSLYTWGGWMIATGSQDKTVRFWDLRVPSCVRVVGTALHGSGSAVASVAVDPSARLLATGQEDCSCMLYDIRGGRMVQTYRPHTSDVRSVRFSPGAHYLLTGSYDNKVIITDLQGDLTKQLPLTVAAEHEDKVIQCRWHTHDLSFLSSSADRTVKLWAQCP</sequence>
<proteinExistence type="predicted"/>
<dbReference type="InterPro" id="IPR006594">
    <property type="entry name" value="LisH"/>
</dbReference>
<dbReference type="SUPFAM" id="SSF50978">
    <property type="entry name" value="WD40 repeat-like"/>
    <property type="match status" value="1"/>
</dbReference>
<dbReference type="InterPro" id="IPR019775">
    <property type="entry name" value="WD40_repeat_CS"/>
</dbReference>
<dbReference type="SMART" id="SM00667">
    <property type="entry name" value="LisH"/>
    <property type="match status" value="1"/>
</dbReference>
<keyword evidence="7" id="KW-1185">Reference proteome</keyword>
<organism evidence="7 8">
    <name type="scientific">Salvelinus namaycush</name>
    <name type="common">Lake trout</name>
    <name type="synonym">Salmo namaycush</name>
    <dbReference type="NCBI Taxonomy" id="8040"/>
    <lineage>
        <taxon>Eukaryota</taxon>
        <taxon>Metazoa</taxon>
        <taxon>Chordata</taxon>
        <taxon>Craniata</taxon>
        <taxon>Vertebrata</taxon>
        <taxon>Euteleostomi</taxon>
        <taxon>Actinopterygii</taxon>
        <taxon>Neopterygii</taxon>
        <taxon>Teleostei</taxon>
        <taxon>Protacanthopterygii</taxon>
        <taxon>Salmoniformes</taxon>
        <taxon>Salmonidae</taxon>
        <taxon>Salmoninae</taxon>
        <taxon>Salvelinus</taxon>
    </lineage>
</organism>
<feature type="repeat" description="WD" evidence="3">
    <location>
        <begin position="956"/>
        <end position="996"/>
    </location>
</feature>
<feature type="repeat" description="WD" evidence="3">
    <location>
        <begin position="1001"/>
        <end position="1042"/>
    </location>
</feature>
<feature type="coiled-coil region" evidence="4">
    <location>
        <begin position="662"/>
        <end position="689"/>
    </location>
</feature>
<evidence type="ECO:0000313" key="7">
    <source>
        <dbReference type="Proteomes" id="UP000808372"/>
    </source>
</evidence>
<dbReference type="InterPro" id="IPR006595">
    <property type="entry name" value="CTLH_C"/>
</dbReference>
<feature type="domain" description="CTLH" evidence="6">
    <location>
        <begin position="45"/>
        <end position="102"/>
    </location>
</feature>
<evidence type="ECO:0000256" key="1">
    <source>
        <dbReference type="ARBA" id="ARBA00022574"/>
    </source>
</evidence>
<evidence type="ECO:0000256" key="4">
    <source>
        <dbReference type="SAM" id="Coils"/>
    </source>
</evidence>
<dbReference type="RefSeq" id="XP_038856770.1">
    <property type="nucleotide sequence ID" value="XM_039000842.1"/>
</dbReference>
<evidence type="ECO:0000259" key="6">
    <source>
        <dbReference type="PROSITE" id="PS50897"/>
    </source>
</evidence>
<reference evidence="8" key="1">
    <citation type="submission" date="2025-08" db="UniProtKB">
        <authorList>
            <consortium name="RefSeq"/>
        </authorList>
    </citation>
    <scope>IDENTIFICATION</scope>
    <source>
        <tissue evidence="8">White muscle</tissue>
    </source>
</reference>
<dbReference type="InterPro" id="IPR001680">
    <property type="entry name" value="WD40_rpt"/>
</dbReference>
<dbReference type="AlphaFoldDB" id="A0A8U1EMW4"/>
<dbReference type="Pfam" id="PF25602">
    <property type="entry name" value="WDR47_COR"/>
    <property type="match status" value="1"/>
</dbReference>
<keyword evidence="2" id="KW-0677">Repeat</keyword>
<dbReference type="PROSITE" id="PS50896">
    <property type="entry name" value="LISH"/>
    <property type="match status" value="1"/>
</dbReference>
<dbReference type="PROSITE" id="PS00678">
    <property type="entry name" value="WD_REPEATS_1"/>
    <property type="match status" value="1"/>
</dbReference>
<evidence type="ECO:0000256" key="5">
    <source>
        <dbReference type="SAM" id="MobiDB-lite"/>
    </source>
</evidence>
<feature type="region of interest" description="Disordered" evidence="5">
    <location>
        <begin position="737"/>
        <end position="760"/>
    </location>
</feature>
<keyword evidence="1 3" id="KW-0853">WD repeat</keyword>
<accession>A0A8U1EMW4</accession>
<dbReference type="Pfam" id="PF00400">
    <property type="entry name" value="WD40"/>
    <property type="match status" value="5"/>
</dbReference>
<protein>
    <submittedName>
        <fullName evidence="8">WD repeat-containing protein 47-like</fullName>
    </submittedName>
</protein>
<feature type="repeat" description="WD" evidence="3">
    <location>
        <begin position="1043"/>
        <end position="1077"/>
    </location>
</feature>
<dbReference type="SMART" id="SM00668">
    <property type="entry name" value="CTLH"/>
    <property type="match status" value="1"/>
</dbReference>
<dbReference type="InterPro" id="IPR036322">
    <property type="entry name" value="WD40_repeat_dom_sf"/>
</dbReference>